<dbReference type="InterPro" id="IPR036721">
    <property type="entry name" value="RCK_C_sf"/>
</dbReference>
<feature type="transmembrane region" description="Helical" evidence="7">
    <location>
        <begin position="410"/>
        <end position="443"/>
    </location>
</feature>
<dbReference type="InterPro" id="IPR006037">
    <property type="entry name" value="RCK_C"/>
</dbReference>
<dbReference type="GO" id="GO:0016020">
    <property type="term" value="C:membrane"/>
    <property type="evidence" value="ECO:0007669"/>
    <property type="project" value="UniProtKB-SubCell"/>
</dbReference>
<evidence type="ECO:0000259" key="8">
    <source>
        <dbReference type="PROSITE" id="PS51202"/>
    </source>
</evidence>
<keyword evidence="3 7" id="KW-0812">Transmembrane</keyword>
<dbReference type="PROSITE" id="PS51202">
    <property type="entry name" value="RCK_C"/>
    <property type="match status" value="2"/>
</dbReference>
<feature type="transmembrane region" description="Helical" evidence="7">
    <location>
        <begin position="508"/>
        <end position="530"/>
    </location>
</feature>
<gene>
    <name evidence="9" type="ORF">ACFQEV_02590</name>
</gene>
<feature type="domain" description="RCK C-terminal" evidence="8">
    <location>
        <begin position="306"/>
        <end position="392"/>
    </location>
</feature>
<protein>
    <submittedName>
        <fullName evidence="9">SLC13 family permease</fullName>
    </submittedName>
</protein>
<comment type="caution">
    <text evidence="9">The sequence shown here is derived from an EMBL/GenBank/DDBJ whole genome shotgun (WGS) entry which is preliminary data.</text>
</comment>
<keyword evidence="10" id="KW-1185">Reference proteome</keyword>
<feature type="transmembrane region" description="Helical" evidence="7">
    <location>
        <begin position="578"/>
        <end position="600"/>
    </location>
</feature>
<sequence>MLVVFALILLALVLFATEWFPIDVTAILMMVLLMVLEPWTQISPQEGISGFANPATITVLAMLILSTGINRTGIVQLIGRKMAAFAGTSRRKQLAATVGVTGPVSGFINNTPVVAILVPVISDLAHEGETSPSKLLMPLSFASMLGGTLTLIGTSTNILASDIAAQLGAESPELGLSAFGMFEFTKLGVIVFAVGALYLMTVGVRLIPERIPADEDLVEEYALQAYLADVVVPANSSFTGQTVEEAFGDDDLDIDALQLVRYGERFDEPLARKEIHENDTLRLRTNRDTLERIVDAEGLTFAGGPQNEEDLHSDEEEPVLVEVVVPSGSFLVGETLASSTFRQRYDANVLAFRSRGEVVRDRFEDIRIRVGDTLLVQAPPDSLTRLVQNEDFIVAHEFDDVNYRTEKIPFAVAIIAGVVALPALNVLPIVVSALAGVVAMVFTGVLEPNELYSSVEWNVIFLLAGVIPLGIALQQTGAAALLGTAVASTAAFLPALGVLWVFYLATGLLTSVISNNASVVLMIPVAANAAQSIGANAFAFVLAVTFAASTAFMTPVGYQTNLFVYGPGGYTFSDFLRVGAPLQLLLSFVTVLGIAFFWGVGA</sequence>
<dbReference type="RefSeq" id="WP_379694508.1">
    <property type="nucleotide sequence ID" value="NZ_JBHSXH010000009.1"/>
</dbReference>
<dbReference type="Pfam" id="PF03600">
    <property type="entry name" value="CitMHS"/>
    <property type="match status" value="1"/>
</dbReference>
<feature type="domain" description="RCK C-terminal" evidence="8">
    <location>
        <begin position="215"/>
        <end position="299"/>
    </location>
</feature>
<dbReference type="EMBL" id="JBHSXH010000009">
    <property type="protein sequence ID" value="MFC6823884.1"/>
    <property type="molecule type" value="Genomic_DNA"/>
</dbReference>
<organism evidence="9 10">
    <name type="scientific">Halopelagius fulvigenes</name>
    <dbReference type="NCBI Taxonomy" id="1198324"/>
    <lineage>
        <taxon>Archaea</taxon>
        <taxon>Methanobacteriati</taxon>
        <taxon>Methanobacteriota</taxon>
        <taxon>Stenosarchaea group</taxon>
        <taxon>Halobacteria</taxon>
        <taxon>Halobacteriales</taxon>
        <taxon>Haloferacaceae</taxon>
    </lineage>
</organism>
<feature type="transmembrane region" description="Helical" evidence="7">
    <location>
        <begin position="455"/>
        <end position="473"/>
    </location>
</feature>
<accession>A0ABD5TTP7</accession>
<dbReference type="InterPro" id="IPR004680">
    <property type="entry name" value="Cit_transptr-like_dom"/>
</dbReference>
<evidence type="ECO:0000256" key="1">
    <source>
        <dbReference type="ARBA" id="ARBA00004141"/>
    </source>
</evidence>
<keyword evidence="6 7" id="KW-0472">Membrane</keyword>
<evidence type="ECO:0000256" key="6">
    <source>
        <dbReference type="ARBA" id="ARBA00023136"/>
    </source>
</evidence>
<dbReference type="InterPro" id="IPR051679">
    <property type="entry name" value="DASS-Related_Transporters"/>
</dbReference>
<evidence type="ECO:0000313" key="9">
    <source>
        <dbReference type="EMBL" id="MFC6823884.1"/>
    </source>
</evidence>
<dbReference type="AlphaFoldDB" id="A0ABD5TTP7"/>
<dbReference type="CDD" id="cd01115">
    <property type="entry name" value="SLC13_permease"/>
    <property type="match status" value="1"/>
</dbReference>
<evidence type="ECO:0000256" key="4">
    <source>
        <dbReference type="ARBA" id="ARBA00022737"/>
    </source>
</evidence>
<dbReference type="PANTHER" id="PTHR43652:SF2">
    <property type="entry name" value="BASIC AMINO ACID ANTIPORTER YFCC-RELATED"/>
    <property type="match status" value="1"/>
</dbReference>
<reference evidence="9 10" key="1">
    <citation type="journal article" date="2019" name="Int. J. Syst. Evol. Microbiol.">
        <title>The Global Catalogue of Microorganisms (GCM) 10K type strain sequencing project: providing services to taxonomists for standard genome sequencing and annotation.</title>
        <authorList>
            <consortium name="The Broad Institute Genomics Platform"/>
            <consortium name="The Broad Institute Genome Sequencing Center for Infectious Disease"/>
            <person name="Wu L."/>
            <person name="Ma J."/>
        </authorList>
    </citation>
    <scope>NUCLEOTIDE SEQUENCE [LARGE SCALE GENOMIC DNA]</scope>
    <source>
        <strain evidence="9 10">YIM 94188</strain>
    </source>
</reference>
<proteinExistence type="predicted"/>
<name>A0ABD5TTP7_9EURY</name>
<comment type="subcellular location">
    <subcellularLocation>
        <location evidence="1">Membrane</location>
        <topology evidence="1">Multi-pass membrane protein</topology>
    </subcellularLocation>
</comment>
<evidence type="ECO:0000313" key="10">
    <source>
        <dbReference type="Proteomes" id="UP001596408"/>
    </source>
</evidence>
<feature type="transmembrane region" description="Helical" evidence="7">
    <location>
        <begin position="187"/>
        <end position="207"/>
    </location>
</feature>
<dbReference type="Pfam" id="PF02080">
    <property type="entry name" value="TrkA_C"/>
    <property type="match status" value="1"/>
</dbReference>
<keyword evidence="5 7" id="KW-1133">Transmembrane helix</keyword>
<evidence type="ECO:0000256" key="7">
    <source>
        <dbReference type="SAM" id="Phobius"/>
    </source>
</evidence>
<dbReference type="Proteomes" id="UP001596408">
    <property type="component" value="Unassembled WGS sequence"/>
</dbReference>
<evidence type="ECO:0000256" key="2">
    <source>
        <dbReference type="ARBA" id="ARBA00022448"/>
    </source>
</evidence>
<evidence type="ECO:0000256" key="5">
    <source>
        <dbReference type="ARBA" id="ARBA00022989"/>
    </source>
</evidence>
<dbReference type="PANTHER" id="PTHR43652">
    <property type="entry name" value="BASIC AMINO ACID ANTIPORTER YFCC-RELATED"/>
    <property type="match status" value="1"/>
</dbReference>
<feature type="transmembrane region" description="Helical" evidence="7">
    <location>
        <begin position="537"/>
        <end position="558"/>
    </location>
</feature>
<keyword evidence="4" id="KW-0677">Repeat</keyword>
<keyword evidence="2" id="KW-0813">Transport</keyword>
<evidence type="ECO:0000256" key="3">
    <source>
        <dbReference type="ARBA" id="ARBA00022692"/>
    </source>
</evidence>
<dbReference type="Gene3D" id="3.30.70.1450">
    <property type="entry name" value="Regulator of K+ conductance, C-terminal domain"/>
    <property type="match status" value="2"/>
</dbReference>
<dbReference type="SUPFAM" id="SSF116726">
    <property type="entry name" value="TrkA C-terminal domain-like"/>
    <property type="match status" value="2"/>
</dbReference>
<feature type="transmembrane region" description="Helical" evidence="7">
    <location>
        <begin position="480"/>
        <end position="502"/>
    </location>
</feature>